<dbReference type="Proteomes" id="UP000054342">
    <property type="component" value="Unassembled WGS sequence"/>
</dbReference>
<feature type="region of interest" description="Disordered" evidence="6">
    <location>
        <begin position="353"/>
        <end position="377"/>
    </location>
</feature>
<organism evidence="9 10">
    <name type="scientific">Exophiala xenobiotica</name>
    <dbReference type="NCBI Taxonomy" id="348802"/>
    <lineage>
        <taxon>Eukaryota</taxon>
        <taxon>Fungi</taxon>
        <taxon>Dikarya</taxon>
        <taxon>Ascomycota</taxon>
        <taxon>Pezizomycotina</taxon>
        <taxon>Eurotiomycetes</taxon>
        <taxon>Chaetothyriomycetidae</taxon>
        <taxon>Chaetothyriales</taxon>
        <taxon>Herpotrichiellaceae</taxon>
        <taxon>Exophiala</taxon>
    </lineage>
</organism>
<dbReference type="PANTHER" id="PTHR33048:SF167">
    <property type="entry name" value="INTEGRAL MEMBRANE PROTEIN"/>
    <property type="match status" value="1"/>
</dbReference>
<keyword evidence="3 7" id="KW-1133">Transmembrane helix</keyword>
<feature type="transmembrane region" description="Helical" evidence="7">
    <location>
        <begin position="196"/>
        <end position="218"/>
    </location>
</feature>
<comment type="subcellular location">
    <subcellularLocation>
        <location evidence="1">Membrane</location>
        <topology evidence="1">Multi-pass membrane protein</topology>
    </subcellularLocation>
</comment>
<protein>
    <recommendedName>
        <fullName evidence="8">Rhodopsin domain-containing protein</fullName>
    </recommendedName>
</protein>
<dbReference type="AlphaFoldDB" id="A0A0D2CWY4"/>
<dbReference type="GO" id="GO:0016020">
    <property type="term" value="C:membrane"/>
    <property type="evidence" value="ECO:0007669"/>
    <property type="project" value="UniProtKB-SubCell"/>
</dbReference>
<dbReference type="PANTHER" id="PTHR33048">
    <property type="entry name" value="PTH11-LIKE INTEGRAL MEMBRANE PROTEIN (AFU_ORTHOLOGUE AFUA_5G11245)"/>
    <property type="match status" value="1"/>
</dbReference>
<dbReference type="STRING" id="348802.A0A0D2CWY4"/>
<feature type="transmembrane region" description="Helical" evidence="7">
    <location>
        <begin position="109"/>
        <end position="130"/>
    </location>
</feature>
<evidence type="ECO:0000259" key="8">
    <source>
        <dbReference type="Pfam" id="PF20684"/>
    </source>
</evidence>
<dbReference type="InterPro" id="IPR049326">
    <property type="entry name" value="Rhodopsin_dom_fungi"/>
</dbReference>
<evidence type="ECO:0000256" key="5">
    <source>
        <dbReference type="ARBA" id="ARBA00038359"/>
    </source>
</evidence>
<reference evidence="9 10" key="1">
    <citation type="submission" date="2015-01" db="EMBL/GenBank/DDBJ databases">
        <title>The Genome Sequence of Exophiala xenobiotica CBS118157.</title>
        <authorList>
            <consortium name="The Broad Institute Genomics Platform"/>
            <person name="Cuomo C."/>
            <person name="de Hoog S."/>
            <person name="Gorbushina A."/>
            <person name="Stielow B."/>
            <person name="Teixiera M."/>
            <person name="Abouelleil A."/>
            <person name="Chapman S.B."/>
            <person name="Priest M."/>
            <person name="Young S.K."/>
            <person name="Wortman J."/>
            <person name="Nusbaum C."/>
            <person name="Birren B."/>
        </authorList>
    </citation>
    <scope>NUCLEOTIDE SEQUENCE [LARGE SCALE GENOMIC DNA]</scope>
    <source>
        <strain evidence="9 10">CBS 118157</strain>
    </source>
</reference>
<evidence type="ECO:0000256" key="2">
    <source>
        <dbReference type="ARBA" id="ARBA00022692"/>
    </source>
</evidence>
<feature type="transmembrane region" description="Helical" evidence="7">
    <location>
        <begin position="142"/>
        <end position="163"/>
    </location>
</feature>
<dbReference type="EMBL" id="KN847320">
    <property type="protein sequence ID" value="KIW54687.1"/>
    <property type="molecule type" value="Genomic_DNA"/>
</dbReference>
<evidence type="ECO:0000256" key="1">
    <source>
        <dbReference type="ARBA" id="ARBA00004141"/>
    </source>
</evidence>
<dbReference type="HOGENOM" id="CLU_028200_3_5_1"/>
<sequence length="419" mass="46103">MVISGLGSLLVERQTTATPQYKDESNASNLLAIHGTFCGLAILSVLLRLYVRIFMLKSIGIDDYIIVAAAVLSVSVVVCFAGESAAGGLGRHPSLVALPDWENFMHWRFFHSLIIMFGISLVKISIAFFLKRFVPNKNYRRFLIGAIVFLVAFTISCAGTLIFNCGSKPQANWDFALRTNGQAKCFSNTTFTNIGIFNSSINIATDVIFALLPIPIVWNLQTNMRTKVTLVFILSLGLFACAASIIKAVYQAGALMDPDWTYHDSFFMWNNIEFNIGILAASLPSLRPLFAKILGATQKFTSSASRNRQNYGGYDADGLAYAKSDKRVSRNPARHYYQFGSRQSTELSELHRGASKRAFDDGSGKAPGVTSTVTAGDDESDKVMLDNQDDCHAIGTDKDWNNQSSHGITKTTTVQITRY</sequence>
<evidence type="ECO:0000256" key="6">
    <source>
        <dbReference type="SAM" id="MobiDB-lite"/>
    </source>
</evidence>
<evidence type="ECO:0000256" key="4">
    <source>
        <dbReference type="ARBA" id="ARBA00023136"/>
    </source>
</evidence>
<proteinExistence type="inferred from homology"/>
<gene>
    <name evidence="9" type="ORF">PV05_07033</name>
</gene>
<feature type="compositionally biased region" description="Basic and acidic residues" evidence="6">
    <location>
        <begin position="353"/>
        <end position="363"/>
    </location>
</feature>
<evidence type="ECO:0000313" key="10">
    <source>
        <dbReference type="Proteomes" id="UP000054342"/>
    </source>
</evidence>
<dbReference type="GeneID" id="25328941"/>
<feature type="transmembrane region" description="Helical" evidence="7">
    <location>
        <begin position="230"/>
        <end position="252"/>
    </location>
</feature>
<feature type="domain" description="Rhodopsin" evidence="8">
    <location>
        <begin position="47"/>
        <end position="291"/>
    </location>
</feature>
<keyword evidence="4 7" id="KW-0472">Membrane</keyword>
<feature type="transmembrane region" description="Helical" evidence="7">
    <location>
        <begin position="272"/>
        <end position="290"/>
    </location>
</feature>
<dbReference type="InterPro" id="IPR052337">
    <property type="entry name" value="SAT4-like"/>
</dbReference>
<keyword evidence="10" id="KW-1185">Reference proteome</keyword>
<name>A0A0D2CWY4_9EURO</name>
<feature type="transmembrane region" description="Helical" evidence="7">
    <location>
        <begin position="63"/>
        <end position="89"/>
    </location>
</feature>
<evidence type="ECO:0000256" key="3">
    <source>
        <dbReference type="ARBA" id="ARBA00022989"/>
    </source>
</evidence>
<accession>A0A0D2CWY4</accession>
<dbReference type="RefSeq" id="XP_013315271.1">
    <property type="nucleotide sequence ID" value="XM_013459817.1"/>
</dbReference>
<evidence type="ECO:0000313" key="9">
    <source>
        <dbReference type="EMBL" id="KIW54687.1"/>
    </source>
</evidence>
<feature type="transmembrane region" description="Helical" evidence="7">
    <location>
        <begin position="31"/>
        <end position="51"/>
    </location>
</feature>
<comment type="similarity">
    <text evidence="5">Belongs to the SAT4 family.</text>
</comment>
<keyword evidence="2 7" id="KW-0812">Transmembrane</keyword>
<dbReference type="Pfam" id="PF20684">
    <property type="entry name" value="Fung_rhodopsin"/>
    <property type="match status" value="1"/>
</dbReference>
<dbReference type="OrthoDB" id="4112131at2759"/>
<evidence type="ECO:0000256" key="7">
    <source>
        <dbReference type="SAM" id="Phobius"/>
    </source>
</evidence>